<protein>
    <recommendedName>
        <fullName evidence="4">Tetratricopeptide repeat protein</fullName>
    </recommendedName>
</protein>
<name>A0ABS5AHK3_9PSEU</name>
<keyword evidence="1" id="KW-1133">Transmembrane helix</keyword>
<evidence type="ECO:0008006" key="4">
    <source>
        <dbReference type="Google" id="ProtNLM"/>
    </source>
</evidence>
<feature type="transmembrane region" description="Helical" evidence="1">
    <location>
        <begin position="174"/>
        <end position="194"/>
    </location>
</feature>
<proteinExistence type="predicted"/>
<comment type="caution">
    <text evidence="2">The sequence shown here is derived from an EMBL/GenBank/DDBJ whole genome shotgun (WGS) entry which is preliminary data.</text>
</comment>
<accession>A0ABS5AHK3</accession>
<keyword evidence="1" id="KW-0472">Membrane</keyword>
<evidence type="ECO:0000256" key="1">
    <source>
        <dbReference type="SAM" id="Phobius"/>
    </source>
</evidence>
<reference evidence="2 3" key="1">
    <citation type="submission" date="2021-03" db="EMBL/GenBank/DDBJ databases">
        <title>Sequencing the genomes of 1000 actinobacteria strains.</title>
        <authorList>
            <person name="Klenk H.-P."/>
        </authorList>
    </citation>
    <scope>NUCLEOTIDE SEQUENCE [LARGE SCALE GENOMIC DNA]</scope>
    <source>
        <strain evidence="2 3">DSM 44580</strain>
    </source>
</reference>
<gene>
    <name evidence="2" type="ORF">JOF53_004931</name>
</gene>
<sequence length="239" mass="24998">MTASDNERMRAIVAAKWRLSGTGSSPAEEQVRRADELAVAGDYEGALSGYRAALAEDRACRPAALGEVVGLLATGQVVAATALAEALLAGAPQDPVLGHHLGLALYAETLAVRARKHDGTPVLLTSAQARTCGGLADRILALAGDDRELRTAAEQLRADVDRALSWAWTERTPVLPAVAGLLVAALLLVTGVLAGDLTPVVLGGVLGALTLFLHVVLHRRPRVELRARLHLPLVAHPGR</sequence>
<dbReference type="InterPro" id="IPR011990">
    <property type="entry name" value="TPR-like_helical_dom_sf"/>
</dbReference>
<feature type="transmembrane region" description="Helical" evidence="1">
    <location>
        <begin position="200"/>
        <end position="217"/>
    </location>
</feature>
<keyword evidence="3" id="KW-1185">Reference proteome</keyword>
<evidence type="ECO:0000313" key="3">
    <source>
        <dbReference type="Proteomes" id="UP001519363"/>
    </source>
</evidence>
<dbReference type="Proteomes" id="UP001519363">
    <property type="component" value="Unassembled WGS sequence"/>
</dbReference>
<organism evidence="2 3">
    <name type="scientific">Crossiella equi</name>
    <dbReference type="NCBI Taxonomy" id="130796"/>
    <lineage>
        <taxon>Bacteria</taxon>
        <taxon>Bacillati</taxon>
        <taxon>Actinomycetota</taxon>
        <taxon>Actinomycetes</taxon>
        <taxon>Pseudonocardiales</taxon>
        <taxon>Pseudonocardiaceae</taxon>
        <taxon>Crossiella</taxon>
    </lineage>
</organism>
<dbReference type="SUPFAM" id="SSF48452">
    <property type="entry name" value="TPR-like"/>
    <property type="match status" value="1"/>
</dbReference>
<dbReference type="EMBL" id="JAGIOO010000001">
    <property type="protein sequence ID" value="MBP2476059.1"/>
    <property type="molecule type" value="Genomic_DNA"/>
</dbReference>
<evidence type="ECO:0000313" key="2">
    <source>
        <dbReference type="EMBL" id="MBP2476059.1"/>
    </source>
</evidence>
<keyword evidence="1" id="KW-0812">Transmembrane</keyword>
<dbReference type="RefSeq" id="WP_143342579.1">
    <property type="nucleotide sequence ID" value="NZ_JAGIOO010000001.1"/>
</dbReference>